<sequence>MKLHTGRPEQCSICLKRFCRKSHLKEHMRRHTDEKPYLCTECGNGFNQRSHLVEHIKTHSSERPFQCEFCEKGFKQASALKSHILIHLDKKPFKCSRCPYACRQRYSLRQHMLQHETDESKQSKIHSCEWCDLTFSTLALLSSHCTNDHGLLDKTNVVTDDFEEK</sequence>
<dbReference type="PANTHER" id="PTHR24388:SF54">
    <property type="entry name" value="PROTEIN ESCARGOT"/>
    <property type="match status" value="1"/>
</dbReference>
<dbReference type="PROSITE" id="PS00028">
    <property type="entry name" value="ZINC_FINGER_C2H2_1"/>
    <property type="match status" value="5"/>
</dbReference>
<feature type="domain" description="C2H2-type" evidence="10">
    <location>
        <begin position="93"/>
        <end position="120"/>
    </location>
</feature>
<dbReference type="InterPro" id="IPR013087">
    <property type="entry name" value="Znf_C2H2_type"/>
</dbReference>
<evidence type="ECO:0000256" key="5">
    <source>
        <dbReference type="ARBA" id="ARBA00022833"/>
    </source>
</evidence>
<feature type="domain" description="C2H2-type" evidence="10">
    <location>
        <begin position="37"/>
        <end position="64"/>
    </location>
</feature>
<name>A0ABQ9K075_9CUCU</name>
<comment type="caution">
    <text evidence="11">The sequence shown here is derived from an EMBL/GenBank/DDBJ whole genome shotgun (WGS) entry which is preliminary data.</text>
</comment>
<keyword evidence="6" id="KW-0238">DNA-binding</keyword>
<evidence type="ECO:0000256" key="7">
    <source>
        <dbReference type="ARBA" id="ARBA00023242"/>
    </source>
</evidence>
<dbReference type="SUPFAM" id="SSF57667">
    <property type="entry name" value="beta-beta-alpha zinc fingers"/>
    <property type="match status" value="3"/>
</dbReference>
<keyword evidence="4 9" id="KW-0863">Zinc-finger</keyword>
<dbReference type="Proteomes" id="UP001162164">
    <property type="component" value="Unassembled WGS sequence"/>
</dbReference>
<evidence type="ECO:0000259" key="10">
    <source>
        <dbReference type="PROSITE" id="PS50157"/>
    </source>
</evidence>
<evidence type="ECO:0000256" key="6">
    <source>
        <dbReference type="ARBA" id="ARBA00023125"/>
    </source>
</evidence>
<evidence type="ECO:0000256" key="3">
    <source>
        <dbReference type="ARBA" id="ARBA00022737"/>
    </source>
</evidence>
<gene>
    <name evidence="11" type="ORF">NQ317_005159</name>
</gene>
<dbReference type="InterPro" id="IPR036236">
    <property type="entry name" value="Znf_C2H2_sf"/>
</dbReference>
<dbReference type="EMBL" id="JAPWTJ010000072">
    <property type="protein sequence ID" value="KAJ8983501.1"/>
    <property type="molecule type" value="Genomic_DNA"/>
</dbReference>
<dbReference type="PROSITE" id="PS50157">
    <property type="entry name" value="ZINC_FINGER_C2H2_2"/>
    <property type="match status" value="4"/>
</dbReference>
<dbReference type="Pfam" id="PF00096">
    <property type="entry name" value="zf-C2H2"/>
    <property type="match status" value="4"/>
</dbReference>
<reference evidence="11" key="1">
    <citation type="journal article" date="2023" name="Insect Mol. Biol.">
        <title>Genome sequencing provides insights into the evolution of gene families encoding plant cell wall-degrading enzymes in longhorned beetles.</title>
        <authorList>
            <person name="Shin N.R."/>
            <person name="Okamura Y."/>
            <person name="Kirsch R."/>
            <person name="Pauchet Y."/>
        </authorList>
    </citation>
    <scope>NUCLEOTIDE SEQUENCE</scope>
    <source>
        <strain evidence="11">MMC_N1</strain>
    </source>
</reference>
<dbReference type="Gene3D" id="3.30.160.60">
    <property type="entry name" value="Classic Zinc Finger"/>
    <property type="match status" value="5"/>
</dbReference>
<accession>A0ABQ9K075</accession>
<organism evidence="11 12">
    <name type="scientific">Molorchus minor</name>
    <dbReference type="NCBI Taxonomy" id="1323400"/>
    <lineage>
        <taxon>Eukaryota</taxon>
        <taxon>Metazoa</taxon>
        <taxon>Ecdysozoa</taxon>
        <taxon>Arthropoda</taxon>
        <taxon>Hexapoda</taxon>
        <taxon>Insecta</taxon>
        <taxon>Pterygota</taxon>
        <taxon>Neoptera</taxon>
        <taxon>Endopterygota</taxon>
        <taxon>Coleoptera</taxon>
        <taxon>Polyphaga</taxon>
        <taxon>Cucujiformia</taxon>
        <taxon>Chrysomeloidea</taxon>
        <taxon>Cerambycidae</taxon>
        <taxon>Lamiinae</taxon>
        <taxon>Monochamini</taxon>
        <taxon>Molorchus</taxon>
    </lineage>
</organism>
<keyword evidence="7" id="KW-0539">Nucleus</keyword>
<keyword evidence="5" id="KW-0862">Zinc</keyword>
<dbReference type="InterPro" id="IPR050527">
    <property type="entry name" value="Snail/Krueppel_Znf"/>
</dbReference>
<evidence type="ECO:0000256" key="1">
    <source>
        <dbReference type="ARBA" id="ARBA00004123"/>
    </source>
</evidence>
<keyword evidence="12" id="KW-1185">Reference proteome</keyword>
<evidence type="ECO:0000313" key="11">
    <source>
        <dbReference type="EMBL" id="KAJ8983501.1"/>
    </source>
</evidence>
<evidence type="ECO:0000256" key="4">
    <source>
        <dbReference type="ARBA" id="ARBA00022771"/>
    </source>
</evidence>
<evidence type="ECO:0000256" key="8">
    <source>
        <dbReference type="ARBA" id="ARBA00037948"/>
    </source>
</evidence>
<evidence type="ECO:0000313" key="12">
    <source>
        <dbReference type="Proteomes" id="UP001162164"/>
    </source>
</evidence>
<keyword evidence="3" id="KW-0677">Repeat</keyword>
<protein>
    <recommendedName>
        <fullName evidence="10">C2H2-type domain-containing protein</fullName>
    </recommendedName>
</protein>
<proteinExistence type="inferred from homology"/>
<comment type="similarity">
    <text evidence="8">Belongs to the snail C2H2-type zinc-finger protein family.</text>
</comment>
<keyword evidence="2" id="KW-0479">Metal-binding</keyword>
<feature type="domain" description="C2H2-type" evidence="10">
    <location>
        <begin position="9"/>
        <end position="36"/>
    </location>
</feature>
<feature type="domain" description="C2H2-type" evidence="10">
    <location>
        <begin position="65"/>
        <end position="92"/>
    </location>
</feature>
<evidence type="ECO:0000256" key="9">
    <source>
        <dbReference type="PROSITE-ProRule" id="PRU00042"/>
    </source>
</evidence>
<dbReference type="SMART" id="SM00355">
    <property type="entry name" value="ZnF_C2H2"/>
    <property type="match status" value="5"/>
</dbReference>
<dbReference type="PANTHER" id="PTHR24388">
    <property type="entry name" value="ZINC FINGER PROTEIN"/>
    <property type="match status" value="1"/>
</dbReference>
<comment type="subcellular location">
    <subcellularLocation>
        <location evidence="1">Nucleus</location>
    </subcellularLocation>
</comment>
<evidence type="ECO:0000256" key="2">
    <source>
        <dbReference type="ARBA" id="ARBA00022723"/>
    </source>
</evidence>